<accession>A0AAU8CQ12</accession>
<dbReference type="AlphaFoldDB" id="A0AAU8CQ12"/>
<keyword evidence="1" id="KW-0812">Transmembrane</keyword>
<keyword evidence="1" id="KW-0472">Membrane</keyword>
<gene>
    <name evidence="2" type="ORF">ABVK50_26635</name>
</gene>
<feature type="transmembrane region" description="Helical" evidence="1">
    <location>
        <begin position="36"/>
        <end position="60"/>
    </location>
</feature>
<evidence type="ECO:0000256" key="1">
    <source>
        <dbReference type="SAM" id="Phobius"/>
    </source>
</evidence>
<organism evidence="2">
    <name type="scientific">Mesorhizobium sp. WSM2240</name>
    <dbReference type="NCBI Taxonomy" id="3228851"/>
    <lineage>
        <taxon>Bacteria</taxon>
        <taxon>Pseudomonadati</taxon>
        <taxon>Pseudomonadota</taxon>
        <taxon>Alphaproteobacteria</taxon>
        <taxon>Hyphomicrobiales</taxon>
        <taxon>Phyllobacteriaceae</taxon>
        <taxon>Mesorhizobium</taxon>
    </lineage>
</organism>
<keyword evidence="1" id="KW-1133">Transmembrane helix</keyword>
<protein>
    <submittedName>
        <fullName evidence="2">Uncharacterized protein</fullName>
    </submittedName>
</protein>
<proteinExistence type="predicted"/>
<dbReference type="EMBL" id="CP159253">
    <property type="protein sequence ID" value="XCG48748.1"/>
    <property type="molecule type" value="Genomic_DNA"/>
</dbReference>
<reference evidence="2" key="1">
    <citation type="submission" date="2024-06" db="EMBL/GenBank/DDBJ databases">
        <title>Mesorhizobium karijinii sp. nov., a symbiont of the iconic Swainsona formosa from arid Australia.</title>
        <authorList>
            <person name="Hill Y.J."/>
            <person name="Watkin E.L.J."/>
            <person name="O'Hara G.W."/>
            <person name="Terpolilli J."/>
            <person name="Tye M.L."/>
            <person name="Kohlmeier M.G."/>
        </authorList>
    </citation>
    <scope>NUCLEOTIDE SEQUENCE</scope>
    <source>
        <strain evidence="2">WSM2240</strain>
    </source>
</reference>
<dbReference type="RefSeq" id="WP_353643722.1">
    <property type="nucleotide sequence ID" value="NZ_CP159253.1"/>
</dbReference>
<evidence type="ECO:0000313" key="2">
    <source>
        <dbReference type="EMBL" id="XCG48748.1"/>
    </source>
</evidence>
<sequence>MNKAETSQSPIPIRDDGLQLEEQRGFQERFWTVERWAWMIFGLILLLALAGLGGGGGFLAHTKAEMEAGEVEYPRIARWESSDEVTVTFGQPGEEHRLTLSPQFSQFFQIEDIQPLPERSLATPAGEVMVFRSDNRAPAKVVLHMRSQRPGIARYDISLDGGSPVNVTTVVLP</sequence>
<name>A0AAU8CQ12_9HYPH</name>